<proteinExistence type="predicted"/>
<reference evidence="2" key="2">
    <citation type="journal article" date="2007" name="Science">
        <title>Draft genome sequence of the sexually transmitted pathogen Trichomonas vaginalis.</title>
        <authorList>
            <person name="Carlton J.M."/>
            <person name="Hirt R.P."/>
            <person name="Silva J.C."/>
            <person name="Delcher A.L."/>
            <person name="Schatz M."/>
            <person name="Zhao Q."/>
            <person name="Wortman J.R."/>
            <person name="Bidwell S.L."/>
            <person name="Alsmark U.C.M."/>
            <person name="Besteiro S."/>
            <person name="Sicheritz-Ponten T."/>
            <person name="Noel C.J."/>
            <person name="Dacks J.B."/>
            <person name="Foster P.G."/>
            <person name="Simillion C."/>
            <person name="Van de Peer Y."/>
            <person name="Miranda-Saavedra D."/>
            <person name="Barton G.J."/>
            <person name="Westrop G.D."/>
            <person name="Mueller S."/>
            <person name="Dessi D."/>
            <person name="Fiori P.L."/>
            <person name="Ren Q."/>
            <person name="Paulsen I."/>
            <person name="Zhang H."/>
            <person name="Bastida-Corcuera F.D."/>
            <person name="Simoes-Barbosa A."/>
            <person name="Brown M.T."/>
            <person name="Hayes R.D."/>
            <person name="Mukherjee M."/>
            <person name="Okumura C.Y."/>
            <person name="Schneider R."/>
            <person name="Smith A.J."/>
            <person name="Vanacova S."/>
            <person name="Villalvazo M."/>
            <person name="Haas B.J."/>
            <person name="Pertea M."/>
            <person name="Feldblyum T.V."/>
            <person name="Utterback T.R."/>
            <person name="Shu C.L."/>
            <person name="Osoegawa K."/>
            <person name="de Jong P.J."/>
            <person name="Hrdy I."/>
            <person name="Horvathova L."/>
            <person name="Zubacova Z."/>
            <person name="Dolezal P."/>
            <person name="Malik S.B."/>
            <person name="Logsdon J.M. Jr."/>
            <person name="Henze K."/>
            <person name="Gupta A."/>
            <person name="Wang C.C."/>
            <person name="Dunne R.L."/>
            <person name="Upcroft J.A."/>
            <person name="Upcroft P."/>
            <person name="White O."/>
            <person name="Salzberg S.L."/>
            <person name="Tang P."/>
            <person name="Chiu C.-H."/>
            <person name="Lee Y.-S."/>
            <person name="Embley T.M."/>
            <person name="Coombs G.H."/>
            <person name="Mottram J.C."/>
            <person name="Tachezy J."/>
            <person name="Fraser-Liggett C.M."/>
            <person name="Johnson P.J."/>
        </authorList>
    </citation>
    <scope>NUCLEOTIDE SEQUENCE [LARGE SCALE GENOMIC DNA]</scope>
    <source>
        <strain evidence="2">G3</strain>
    </source>
</reference>
<evidence type="ECO:0000256" key="1">
    <source>
        <dbReference type="SAM" id="MobiDB-lite"/>
    </source>
</evidence>
<dbReference type="AlphaFoldDB" id="A2DTC3"/>
<dbReference type="VEuPathDB" id="TrichDB:TVAGG3_0967920"/>
<dbReference type="Proteomes" id="UP000001542">
    <property type="component" value="Unassembled WGS sequence"/>
</dbReference>
<name>A2DTC3_TRIV3</name>
<organism evidence="2 3">
    <name type="scientific">Trichomonas vaginalis (strain ATCC PRA-98 / G3)</name>
    <dbReference type="NCBI Taxonomy" id="412133"/>
    <lineage>
        <taxon>Eukaryota</taxon>
        <taxon>Metamonada</taxon>
        <taxon>Parabasalia</taxon>
        <taxon>Trichomonadida</taxon>
        <taxon>Trichomonadidae</taxon>
        <taxon>Trichomonas</taxon>
    </lineage>
</organism>
<dbReference type="VEuPathDB" id="TrichDB:TVAG_360040"/>
<accession>A2DTC3</accession>
<feature type="compositionally biased region" description="Polar residues" evidence="1">
    <location>
        <begin position="7"/>
        <end position="16"/>
    </location>
</feature>
<evidence type="ECO:0000313" key="3">
    <source>
        <dbReference type="Proteomes" id="UP000001542"/>
    </source>
</evidence>
<keyword evidence="3" id="KW-1185">Reference proteome</keyword>
<feature type="region of interest" description="Disordered" evidence="1">
    <location>
        <begin position="1"/>
        <end position="21"/>
    </location>
</feature>
<dbReference type="KEGG" id="tva:4774404"/>
<sequence>MYAKVKTGTNQFNALKSDSDDAQVEEEEEVHEIPVDPKSNLGKFQQISKNAKTLPELAKAFDTFIRSFGKSSRTYNNKFDTYDGLTVKEYDDILTARIQCYNDRVPQEVLDDAYSKYSSFKSPDLRSLLVDTIKGLKSKNQNGQGALLLIADVLSREPDLFTKDLLTFEGKELIDAAPALGFIYAYVIQNSAKPPTGKFVLRMFCPVFLNPEASLGGLAVCGAHCAMRALRHYHDPRVTAFHFAVIDRLVRDKSTNRATHISQVFDKFSKAMRITRMDKYVSAIITVFDDMPQYRNELLVANAKDSKLFVDGWVEYNKEHEDGVKAFKEVTDQLIYETLYKFPRETIVGDSDNIRLMNKEIQLNKRSVREIILGLVAGAVFVSHYYLELF</sequence>
<dbReference type="InParanoid" id="A2DTC3"/>
<dbReference type="RefSeq" id="XP_001328618.1">
    <property type="nucleotide sequence ID" value="XM_001328583.1"/>
</dbReference>
<evidence type="ECO:0000313" key="2">
    <source>
        <dbReference type="EMBL" id="EAY16395.1"/>
    </source>
</evidence>
<gene>
    <name evidence="2" type="ORF">TVAG_360040</name>
</gene>
<reference evidence="2" key="1">
    <citation type="submission" date="2006-10" db="EMBL/GenBank/DDBJ databases">
        <authorList>
            <person name="Amadeo P."/>
            <person name="Zhao Q."/>
            <person name="Wortman J."/>
            <person name="Fraser-Liggett C."/>
            <person name="Carlton J."/>
        </authorList>
    </citation>
    <scope>NUCLEOTIDE SEQUENCE</scope>
    <source>
        <strain evidence="2">G3</strain>
    </source>
</reference>
<protein>
    <submittedName>
        <fullName evidence="2">Uncharacterized protein</fullName>
    </submittedName>
</protein>
<dbReference type="EMBL" id="DS113243">
    <property type="protein sequence ID" value="EAY16395.1"/>
    <property type="molecule type" value="Genomic_DNA"/>
</dbReference>